<proteinExistence type="predicted"/>
<keyword evidence="3" id="KW-1185">Reference proteome</keyword>
<dbReference type="GO" id="GO:0016874">
    <property type="term" value="F:ligase activity"/>
    <property type="evidence" value="ECO:0007669"/>
    <property type="project" value="UniProtKB-KW"/>
</dbReference>
<name>A0A9Q4L164_9EURY</name>
<sequence length="282" mass="32722">MKEYPSIPRVANAPEECFDDGHLWLLEKIDGAQLRFQLLESGLIRFGDRDRWYTDPAAVPDPYQHAVRHVRERLDRDALRQAVDDVETIVFFGEATHRHAIDYDWDRLPSFLGFDIWSVETDGFYPPDTVERIFDRIGLRPVNAFERERHTRDFDPESYTVPRSKWYDGPAEGVVIRNKRGRRATLLHPAFRDVDESVPVDAAAPALADEYATDRRIQKVATALEDRGHPVTFETLSERVLEDIVREEHARLYRGDGAVDPESFRSAVGRLVRRFLENRHGR</sequence>
<feature type="domain" description="RNA ligase" evidence="1">
    <location>
        <begin position="23"/>
        <end position="182"/>
    </location>
</feature>
<dbReference type="Proteomes" id="UP001154061">
    <property type="component" value="Unassembled WGS sequence"/>
</dbReference>
<evidence type="ECO:0000313" key="3">
    <source>
        <dbReference type="Proteomes" id="UP001154061"/>
    </source>
</evidence>
<dbReference type="InterPro" id="IPR021122">
    <property type="entry name" value="RNA_ligase_dom_REL/Rnl2"/>
</dbReference>
<evidence type="ECO:0000313" key="2">
    <source>
        <dbReference type="EMBL" id="MDF9745717.1"/>
    </source>
</evidence>
<organism evidence="2 3">
    <name type="scientific">Natrinema salsiterrestre</name>
    <dbReference type="NCBI Taxonomy" id="2950540"/>
    <lineage>
        <taxon>Archaea</taxon>
        <taxon>Methanobacteriati</taxon>
        <taxon>Methanobacteriota</taxon>
        <taxon>Stenosarchaea group</taxon>
        <taxon>Halobacteria</taxon>
        <taxon>Halobacteriales</taxon>
        <taxon>Natrialbaceae</taxon>
        <taxon>Natrinema</taxon>
    </lineage>
</organism>
<reference evidence="2" key="1">
    <citation type="submission" date="2022-06" db="EMBL/GenBank/DDBJ databases">
        <title>Natrinema sp. a new haloarchaeum isolate from saline soil.</title>
        <authorList>
            <person name="Strakova D."/>
            <person name="Galisteo C."/>
            <person name="Sanchez-Porro C."/>
            <person name="Ventosa A."/>
        </authorList>
    </citation>
    <scope>NUCLEOTIDE SEQUENCE</scope>
    <source>
        <strain evidence="2">S1CR25-10</strain>
    </source>
</reference>
<dbReference type="RefSeq" id="WP_277521197.1">
    <property type="nucleotide sequence ID" value="NZ_JAMQOT010000002.1"/>
</dbReference>
<dbReference type="SUPFAM" id="SSF56091">
    <property type="entry name" value="DNA ligase/mRNA capping enzyme, catalytic domain"/>
    <property type="match status" value="1"/>
</dbReference>
<accession>A0A9Q4L164</accession>
<evidence type="ECO:0000259" key="1">
    <source>
        <dbReference type="Pfam" id="PF09414"/>
    </source>
</evidence>
<dbReference type="Gene3D" id="3.30.470.30">
    <property type="entry name" value="DNA ligase/mRNA capping enzyme"/>
    <property type="match status" value="1"/>
</dbReference>
<dbReference type="AlphaFoldDB" id="A0A9Q4L164"/>
<protein>
    <submittedName>
        <fullName evidence="2">RNA ligase family protein</fullName>
    </submittedName>
</protein>
<dbReference type="Pfam" id="PF09414">
    <property type="entry name" value="RNA_ligase"/>
    <property type="match status" value="1"/>
</dbReference>
<comment type="caution">
    <text evidence="2">The sequence shown here is derived from an EMBL/GenBank/DDBJ whole genome shotgun (WGS) entry which is preliminary data.</text>
</comment>
<keyword evidence="2" id="KW-0436">Ligase</keyword>
<gene>
    <name evidence="2" type="ORF">NDI89_08960</name>
</gene>
<dbReference type="EMBL" id="JAMQOT010000002">
    <property type="protein sequence ID" value="MDF9745717.1"/>
    <property type="molecule type" value="Genomic_DNA"/>
</dbReference>